<dbReference type="EMBL" id="CP002299">
    <property type="protein sequence ID" value="ADP81785.1"/>
    <property type="molecule type" value="Genomic_DNA"/>
</dbReference>
<protein>
    <submittedName>
        <fullName evidence="3">Amidohydrolase</fullName>
    </submittedName>
</protein>
<dbReference type="KEGG" id="fri:FraEuI1c_3778"/>
<organism evidence="3 4">
    <name type="scientific">Pseudofrankia inefficax (strain DSM 45817 / CECT 9037 / DDB 130130 / EuI1c)</name>
    <name type="common">Frankia inefficax</name>
    <dbReference type="NCBI Taxonomy" id="298654"/>
    <lineage>
        <taxon>Bacteria</taxon>
        <taxon>Bacillati</taxon>
        <taxon>Actinomycetota</taxon>
        <taxon>Actinomycetes</taxon>
        <taxon>Frankiales</taxon>
        <taxon>Frankiaceae</taxon>
        <taxon>Pseudofrankia</taxon>
    </lineage>
</organism>
<feature type="domain" description="Amidohydrolase-related" evidence="2">
    <location>
        <begin position="61"/>
        <end position="435"/>
    </location>
</feature>
<evidence type="ECO:0000256" key="1">
    <source>
        <dbReference type="ARBA" id="ARBA00022801"/>
    </source>
</evidence>
<dbReference type="InterPro" id="IPR011059">
    <property type="entry name" value="Metal-dep_hydrolase_composite"/>
</dbReference>
<evidence type="ECO:0000313" key="3">
    <source>
        <dbReference type="EMBL" id="ADP81785.1"/>
    </source>
</evidence>
<evidence type="ECO:0000259" key="2">
    <source>
        <dbReference type="Pfam" id="PF01979"/>
    </source>
</evidence>
<dbReference type="RefSeq" id="WP_013424903.1">
    <property type="nucleotide sequence ID" value="NC_014666.1"/>
</dbReference>
<dbReference type="Gene3D" id="2.30.40.10">
    <property type="entry name" value="Urease, subunit C, domain 1"/>
    <property type="match status" value="1"/>
</dbReference>
<dbReference type="Pfam" id="PF01979">
    <property type="entry name" value="Amidohydro_1"/>
    <property type="match status" value="1"/>
</dbReference>
<dbReference type="InterPro" id="IPR006680">
    <property type="entry name" value="Amidohydro-rel"/>
</dbReference>
<gene>
    <name evidence="3" type="ordered locus">FraEuI1c_3778</name>
</gene>
<dbReference type="HOGENOM" id="CLU_012358_2_1_11"/>
<dbReference type="PANTHER" id="PTHR43794">
    <property type="entry name" value="AMINOHYDROLASE SSNA-RELATED"/>
    <property type="match status" value="1"/>
</dbReference>
<accession>E3J2X4</accession>
<dbReference type="InParanoid" id="E3J2X4"/>
<reference evidence="3 4" key="1">
    <citation type="submission" date="2010-10" db="EMBL/GenBank/DDBJ databases">
        <title>Complete sequence of Frankia sp. EuI1c.</title>
        <authorList>
            <consortium name="US DOE Joint Genome Institute"/>
            <person name="Lucas S."/>
            <person name="Copeland A."/>
            <person name="Lapidus A."/>
            <person name="Cheng J.-F."/>
            <person name="Bruce D."/>
            <person name="Goodwin L."/>
            <person name="Pitluck S."/>
            <person name="Chertkov O."/>
            <person name="Detter J.C."/>
            <person name="Han C."/>
            <person name="Tapia R."/>
            <person name="Land M."/>
            <person name="Hauser L."/>
            <person name="Jeffries C."/>
            <person name="Kyrpides N."/>
            <person name="Ivanova N."/>
            <person name="Mikhailova N."/>
            <person name="Beauchemin N."/>
            <person name="Sen A."/>
            <person name="Sur S.A."/>
            <person name="Gtari M."/>
            <person name="Wall L."/>
            <person name="Tisa L."/>
            <person name="Woyke T."/>
        </authorList>
    </citation>
    <scope>NUCLEOTIDE SEQUENCE [LARGE SCALE GENOMIC DNA]</scope>
    <source>
        <strain evidence="4">DSM 45817 / CECT 9037 / EuI1c</strain>
    </source>
</reference>
<dbReference type="InterPro" id="IPR032466">
    <property type="entry name" value="Metal_Hydrolase"/>
</dbReference>
<dbReference type="Proteomes" id="UP000002484">
    <property type="component" value="Chromosome"/>
</dbReference>
<dbReference type="STRING" id="298654.FraEuI1c_3778"/>
<dbReference type="PANTHER" id="PTHR43794:SF11">
    <property type="entry name" value="AMIDOHYDROLASE-RELATED DOMAIN-CONTAINING PROTEIN"/>
    <property type="match status" value="1"/>
</dbReference>
<keyword evidence="1 3" id="KW-0378">Hydrolase</keyword>
<dbReference type="GO" id="GO:0016810">
    <property type="term" value="F:hydrolase activity, acting on carbon-nitrogen (but not peptide) bonds"/>
    <property type="evidence" value="ECO:0007669"/>
    <property type="project" value="InterPro"/>
</dbReference>
<dbReference type="InterPro" id="IPR050287">
    <property type="entry name" value="MTA/SAH_deaminase"/>
</dbReference>
<dbReference type="Gene3D" id="3.20.20.140">
    <property type="entry name" value="Metal-dependent hydrolases"/>
    <property type="match status" value="1"/>
</dbReference>
<dbReference type="AlphaFoldDB" id="E3J2X4"/>
<keyword evidence="4" id="KW-1185">Reference proteome</keyword>
<dbReference type="SUPFAM" id="SSF51338">
    <property type="entry name" value="Composite domain of metallo-dependent hydrolases"/>
    <property type="match status" value="1"/>
</dbReference>
<dbReference type="OrthoDB" id="3189065at2"/>
<name>E3J2X4_PSEI1</name>
<sequence>MADLLLHSAAAVVTMDGPAGTGRGVLDGGWVAVDGGRIAAVGGPGDPRPDAREAVDLTGHVVLPGLVSAHQHSMDYLLRASTAQPADFPGWLFGVYYRGVAAMTPDDARLAAALSALASQRAGVTTVCDNWGVAGGAAPGHVLDCADATLDAYRQAGGRVVLTRMLGDVVPSALAEAAAAHGVDPSVLVAPAGRVLGELRALMDRFPAGGRVVVCPAPELPEMASPGLRTAVVELARSRRVPLCTHLAASPPSAAAAPLAELDAAGVLGPWLLGAHAAAVDAEDVALLARRDVRVAHCPTASAALGGPVTPVATLRRAGVTVGLGVDNPSLNPDADLIAEARWAARLARLRAGDPRAGGKLDETALLRMMTVDGARCLGLDDEIGRLRPGLRADVAVLDASGSHWWPRVADWPAAVVRHARASDVRHVLVDGRWVLRDGAPTWLGGAALGALRADADRAATGLLARAGLT</sequence>
<proteinExistence type="predicted"/>
<dbReference type="eggNOG" id="COG0402">
    <property type="taxonomic scope" value="Bacteria"/>
</dbReference>
<dbReference type="SUPFAM" id="SSF51556">
    <property type="entry name" value="Metallo-dependent hydrolases"/>
    <property type="match status" value="1"/>
</dbReference>
<evidence type="ECO:0000313" key="4">
    <source>
        <dbReference type="Proteomes" id="UP000002484"/>
    </source>
</evidence>